<dbReference type="Proteomes" id="UP000182719">
    <property type="component" value="Unassembled WGS sequence"/>
</dbReference>
<comment type="function">
    <text evidence="2 11">NAD-binding protein involved in the addition of a carboxymethylaminomethyl (cmnm) group at the wobble position (U34) of certain tRNAs, forming tRNA-cmnm(5)s(2)U34.</text>
</comment>
<keyword evidence="8 11" id="KW-0520">NAD</keyword>
<dbReference type="InterPro" id="IPR026904">
    <property type="entry name" value="MnmG_C"/>
</dbReference>
<dbReference type="InterPro" id="IPR020595">
    <property type="entry name" value="MnmG-rel_CS"/>
</dbReference>
<reference evidence="15" key="1">
    <citation type="submission" date="2016-10" db="EMBL/GenBank/DDBJ databases">
        <authorList>
            <person name="Varghese N."/>
            <person name="Submissions S."/>
        </authorList>
    </citation>
    <scope>NUCLEOTIDE SEQUENCE [LARGE SCALE GENOMIC DNA]</scope>
    <source>
        <strain evidence="15">DSM 17044</strain>
    </source>
</reference>
<dbReference type="InterPro" id="IPR044920">
    <property type="entry name" value="MnmG_C_subdom_sf"/>
</dbReference>
<comment type="cofactor">
    <cofactor evidence="1 11">
        <name>FAD</name>
        <dbReference type="ChEBI" id="CHEBI:57692"/>
    </cofactor>
</comment>
<keyword evidence="5 11" id="KW-0285">Flavoprotein</keyword>
<dbReference type="SMART" id="SM01228">
    <property type="entry name" value="GIDA_assoc_3"/>
    <property type="match status" value="1"/>
</dbReference>
<dbReference type="Gene3D" id="1.10.150.570">
    <property type="entry name" value="GidA associated domain, C-terminal subdomain"/>
    <property type="match status" value="1"/>
</dbReference>
<keyword evidence="6 11" id="KW-0819">tRNA processing</keyword>
<evidence type="ECO:0000259" key="13">
    <source>
        <dbReference type="SMART" id="SM01228"/>
    </source>
</evidence>
<comment type="subcellular location">
    <subcellularLocation>
        <location evidence="11">Cytoplasm</location>
    </subcellularLocation>
</comment>
<dbReference type="Pfam" id="PF13932">
    <property type="entry name" value="SAM_GIDA_C"/>
    <property type="match status" value="1"/>
</dbReference>
<dbReference type="Pfam" id="PF01134">
    <property type="entry name" value="GIDA"/>
    <property type="match status" value="1"/>
</dbReference>
<dbReference type="Gene3D" id="1.10.10.1800">
    <property type="entry name" value="tRNA uridine 5-carboxymethylaminomethyl modification enzyme MnmG/GidA"/>
    <property type="match status" value="1"/>
</dbReference>
<dbReference type="InterPro" id="IPR049312">
    <property type="entry name" value="GIDA_C_N"/>
</dbReference>
<keyword evidence="7 11" id="KW-0274">FAD</keyword>
<evidence type="ECO:0000256" key="6">
    <source>
        <dbReference type="ARBA" id="ARBA00022694"/>
    </source>
</evidence>
<comment type="caution">
    <text evidence="11">Lacks conserved residue(s) required for the propagation of feature annotation.</text>
</comment>
<feature type="domain" description="tRNA uridine 5-carboxymethylaminomethyl modification enzyme C-terminal subdomain" evidence="13">
    <location>
        <begin position="551"/>
        <end position="623"/>
    </location>
</feature>
<dbReference type="GO" id="GO:0005829">
    <property type="term" value="C:cytosol"/>
    <property type="evidence" value="ECO:0007669"/>
    <property type="project" value="TreeGrafter"/>
</dbReference>
<keyword evidence="11" id="KW-0963">Cytoplasm</keyword>
<protein>
    <recommendedName>
        <fullName evidence="4 11">tRNA uridine 5-carboxymethylaminomethyl modification enzyme MnmG</fullName>
    </recommendedName>
    <alternativeName>
        <fullName evidence="10 11">Glucose-inhibited division protein A</fullName>
    </alternativeName>
</protein>
<dbReference type="GO" id="GO:0050660">
    <property type="term" value="F:flavin adenine dinucleotide binding"/>
    <property type="evidence" value="ECO:0007669"/>
    <property type="project" value="UniProtKB-UniRule"/>
</dbReference>
<dbReference type="InterPro" id="IPR047001">
    <property type="entry name" value="MnmG_C_subdom"/>
</dbReference>
<dbReference type="FunFam" id="1.10.150.570:FF:000001">
    <property type="entry name" value="tRNA uridine 5-carboxymethylaminomethyl modification enzyme MnmG"/>
    <property type="match status" value="1"/>
</dbReference>
<dbReference type="EMBL" id="FOAP01000003">
    <property type="protein sequence ID" value="SEL05107.1"/>
    <property type="molecule type" value="Genomic_DNA"/>
</dbReference>
<dbReference type="InterPro" id="IPR040131">
    <property type="entry name" value="MnmG_N"/>
</dbReference>
<dbReference type="FunFam" id="3.50.50.60:FF:000002">
    <property type="entry name" value="tRNA uridine 5-carboxymethylaminomethyl modification enzyme MnmG"/>
    <property type="match status" value="1"/>
</dbReference>
<keyword evidence="15" id="KW-1185">Reference proteome</keyword>
<evidence type="ECO:0000256" key="1">
    <source>
        <dbReference type="ARBA" id="ARBA00001974"/>
    </source>
</evidence>
<feature type="binding site" evidence="11">
    <location>
        <begin position="303"/>
        <end position="317"/>
    </location>
    <ligand>
        <name>NAD(+)</name>
        <dbReference type="ChEBI" id="CHEBI:57540"/>
    </ligand>
</feature>
<dbReference type="AlphaFoldDB" id="A0A1H7M3D8"/>
<organism evidence="14 15">
    <name type="scientific">Stigmatella aurantiaca</name>
    <dbReference type="NCBI Taxonomy" id="41"/>
    <lineage>
        <taxon>Bacteria</taxon>
        <taxon>Pseudomonadati</taxon>
        <taxon>Myxococcota</taxon>
        <taxon>Myxococcia</taxon>
        <taxon>Myxococcales</taxon>
        <taxon>Cystobacterineae</taxon>
        <taxon>Archangiaceae</taxon>
        <taxon>Stigmatella</taxon>
    </lineage>
</organism>
<accession>A0A1H7M3D8</accession>
<evidence type="ECO:0000256" key="4">
    <source>
        <dbReference type="ARBA" id="ARBA00020461"/>
    </source>
</evidence>
<dbReference type="Gene3D" id="3.50.50.60">
    <property type="entry name" value="FAD/NAD(P)-binding domain"/>
    <property type="match status" value="2"/>
</dbReference>
<dbReference type="PANTHER" id="PTHR11806">
    <property type="entry name" value="GLUCOSE INHIBITED DIVISION PROTEIN A"/>
    <property type="match status" value="1"/>
</dbReference>
<evidence type="ECO:0000256" key="9">
    <source>
        <dbReference type="ARBA" id="ARBA00025948"/>
    </source>
</evidence>
<dbReference type="SUPFAM" id="SSF51905">
    <property type="entry name" value="FAD/NAD(P)-binding domain"/>
    <property type="match status" value="1"/>
</dbReference>
<dbReference type="InterPro" id="IPR004416">
    <property type="entry name" value="MnmG"/>
</dbReference>
<feature type="region of interest" description="Disordered" evidence="12">
    <location>
        <begin position="1"/>
        <end position="20"/>
    </location>
</feature>
<dbReference type="PROSITE" id="PS01280">
    <property type="entry name" value="GIDA_1"/>
    <property type="match status" value="1"/>
</dbReference>
<dbReference type="GO" id="GO:0030488">
    <property type="term" value="P:tRNA methylation"/>
    <property type="evidence" value="ECO:0007669"/>
    <property type="project" value="TreeGrafter"/>
</dbReference>
<gene>
    <name evidence="11" type="primary">mnmG</name>
    <name evidence="11" type="synonym">gidA</name>
    <name evidence="14" type="ORF">SAMN05444354_103403</name>
</gene>
<dbReference type="GO" id="GO:0002098">
    <property type="term" value="P:tRNA wobble uridine modification"/>
    <property type="evidence" value="ECO:0007669"/>
    <property type="project" value="InterPro"/>
</dbReference>
<dbReference type="HAMAP" id="MF_00129">
    <property type="entry name" value="MnmG_GidA"/>
    <property type="match status" value="1"/>
</dbReference>
<evidence type="ECO:0000313" key="14">
    <source>
        <dbReference type="EMBL" id="SEL05107.1"/>
    </source>
</evidence>
<dbReference type="NCBIfam" id="TIGR00136">
    <property type="entry name" value="mnmG_gidA"/>
    <property type="match status" value="1"/>
</dbReference>
<dbReference type="Pfam" id="PF21680">
    <property type="entry name" value="GIDA_C_1st"/>
    <property type="match status" value="1"/>
</dbReference>
<evidence type="ECO:0000256" key="8">
    <source>
        <dbReference type="ARBA" id="ARBA00023027"/>
    </source>
</evidence>
<evidence type="ECO:0000256" key="5">
    <source>
        <dbReference type="ARBA" id="ARBA00022630"/>
    </source>
</evidence>
<comment type="similarity">
    <text evidence="3 11">Belongs to the MnmG family.</text>
</comment>
<dbReference type="InterPro" id="IPR036188">
    <property type="entry name" value="FAD/NAD-bd_sf"/>
</dbReference>
<evidence type="ECO:0000256" key="7">
    <source>
        <dbReference type="ARBA" id="ARBA00022827"/>
    </source>
</evidence>
<feature type="binding site" evidence="11">
    <location>
        <begin position="36"/>
        <end position="41"/>
    </location>
    <ligand>
        <name>FAD</name>
        <dbReference type="ChEBI" id="CHEBI:57692"/>
    </ligand>
</feature>
<proteinExistence type="inferred from homology"/>
<evidence type="ECO:0000256" key="2">
    <source>
        <dbReference type="ARBA" id="ARBA00003717"/>
    </source>
</evidence>
<comment type="subunit">
    <text evidence="9 11">Homodimer. Heterotetramer of two MnmE and two MnmG subunits.</text>
</comment>
<sequence length="632" mass="68270">MEGLRARQAPRGCPGHSGTRYTSAPMKHRYDVIVVGLGHAGCEAALACSRLGLATLGLTLKRDRAAVMSCNPAVGGTAKGHLVRELDALGGEMGRAADLSGTHFKTLNASKGPAVQATRILCDRDAYARTVQSVLFSQPGLTVQEAEVSSLVVEDGQVVGVVLGDGSQVQARAVLLTTGTFLQALMHVGEKKEVGGRLGDEAARGLSTSLRSLGFTLGRFKTGTPARLRRDSIDWDAVEPQPSDAPARPFSWRTRQDIAAGLPFPLQPAVTCGITFTTEATHRLLRDNLHRSPLFQGDIVGRGPRYCPSLEDKVVRFAARERHQVFLEPEGPDSPLVYPAGLSTSMPADVQLEFLRSIPGLAHVEVVRFGYAVEYDFAPPTQLSSTLETKAVRGLFFAGQLNGTSGYEEAAFQGLYAGLNAALQVKGEPPLLLGREEAHGAVLVDELVTKGVDEPFRMFTSRSEHRLKLREGNAEARLARHGHRVGLVPREALERVEARARAVREEVARLKRSGLGARLKRPEVSYASLAAEAREWPEVPPEVAEEVEVEVKYEGYIAQAERAAAREADAWDGWVIPSGFQFEGVRGLSAEAVEKLSAHRPGTVGQVRRIPGLTPAALSLVLVALKRERAQR</sequence>
<evidence type="ECO:0000256" key="11">
    <source>
        <dbReference type="HAMAP-Rule" id="MF_00129"/>
    </source>
</evidence>
<evidence type="ECO:0000256" key="12">
    <source>
        <dbReference type="SAM" id="MobiDB-lite"/>
    </source>
</evidence>
<evidence type="ECO:0000256" key="10">
    <source>
        <dbReference type="ARBA" id="ARBA00031800"/>
    </source>
</evidence>
<dbReference type="InterPro" id="IPR002218">
    <property type="entry name" value="MnmG-rel"/>
</dbReference>
<evidence type="ECO:0000256" key="3">
    <source>
        <dbReference type="ARBA" id="ARBA00007653"/>
    </source>
</evidence>
<evidence type="ECO:0000313" key="15">
    <source>
        <dbReference type="Proteomes" id="UP000182719"/>
    </source>
</evidence>
<dbReference type="PANTHER" id="PTHR11806:SF0">
    <property type="entry name" value="PROTEIN MTO1 HOMOLOG, MITOCHONDRIAL"/>
    <property type="match status" value="1"/>
</dbReference>
<name>A0A1H7M3D8_STIAU</name>